<dbReference type="Proteomes" id="UP001166286">
    <property type="component" value="Unassembled WGS sequence"/>
</dbReference>
<dbReference type="PANTHER" id="PTHR45458:SF2">
    <property type="entry name" value="OXIDOREDUCTASE, SHORT CHAIN DEHYDROGENASE_REDUCTASE FAMILY SUPERFAMILY (AFU_ORTHOLOGUE AFUA_3G13450)"/>
    <property type="match status" value="1"/>
</dbReference>
<dbReference type="PANTHER" id="PTHR45458">
    <property type="entry name" value="SHORT-CHAIN DEHYDROGENASE/REDUCTASE SDR"/>
    <property type="match status" value="1"/>
</dbReference>
<keyword evidence="2" id="KW-1185">Reference proteome</keyword>
<dbReference type="EMBL" id="JAFEKC020000006">
    <property type="protein sequence ID" value="KAK0513732.1"/>
    <property type="molecule type" value="Genomic_DNA"/>
</dbReference>
<reference evidence="1" key="1">
    <citation type="submission" date="2023-03" db="EMBL/GenBank/DDBJ databases">
        <title>Complete genome of Cladonia borealis.</title>
        <authorList>
            <person name="Park H."/>
        </authorList>
    </citation>
    <scope>NUCLEOTIDE SEQUENCE</scope>
    <source>
        <strain evidence="1">ANT050790</strain>
    </source>
</reference>
<dbReference type="InterPro" id="IPR036291">
    <property type="entry name" value="NAD(P)-bd_dom_sf"/>
</dbReference>
<evidence type="ECO:0008006" key="3">
    <source>
        <dbReference type="Google" id="ProtNLM"/>
    </source>
</evidence>
<accession>A0AA39V2U8</accession>
<dbReference type="InterPro" id="IPR002347">
    <property type="entry name" value="SDR_fam"/>
</dbReference>
<name>A0AA39V2U8_9LECA</name>
<sequence>MPTVLIVGATGGLGASLAKKYASQGANVVGTTRSADSPASTSNIIYVPSIDVAQESAGSELASHLERHSLSLDTVIITAGYFGTESFEEPSWEKEVKMYTTSAIGPVFIVHNLVKAGLCKEGTKIILVSSESGSITLRHEKEGGGNYGHHASKAAENMVGKLLSLDLKPKGIAVGIVHPGFMRTEMTKGVGFDKYWDEGGAVTPDEAAESLIKWINTFDISHTGEYWAPRGPRDIGTADAVLGSNLSTPLHLPW</sequence>
<dbReference type="Pfam" id="PF00106">
    <property type="entry name" value="adh_short"/>
    <property type="match status" value="1"/>
</dbReference>
<evidence type="ECO:0000313" key="1">
    <source>
        <dbReference type="EMBL" id="KAK0513732.1"/>
    </source>
</evidence>
<dbReference type="AlphaFoldDB" id="A0AA39V2U8"/>
<dbReference type="InterPro" id="IPR052184">
    <property type="entry name" value="SDR_enzymes"/>
</dbReference>
<protein>
    <recommendedName>
        <fullName evidence="3">Oxidoreductase</fullName>
    </recommendedName>
</protein>
<dbReference type="GO" id="GO:0016616">
    <property type="term" value="F:oxidoreductase activity, acting on the CH-OH group of donors, NAD or NADP as acceptor"/>
    <property type="evidence" value="ECO:0007669"/>
    <property type="project" value="TreeGrafter"/>
</dbReference>
<proteinExistence type="predicted"/>
<gene>
    <name evidence="1" type="ORF">JMJ35_003454</name>
</gene>
<dbReference type="Gene3D" id="3.40.50.720">
    <property type="entry name" value="NAD(P)-binding Rossmann-like Domain"/>
    <property type="match status" value="1"/>
</dbReference>
<comment type="caution">
    <text evidence="1">The sequence shown here is derived from an EMBL/GenBank/DDBJ whole genome shotgun (WGS) entry which is preliminary data.</text>
</comment>
<evidence type="ECO:0000313" key="2">
    <source>
        <dbReference type="Proteomes" id="UP001166286"/>
    </source>
</evidence>
<organism evidence="1 2">
    <name type="scientific">Cladonia borealis</name>
    <dbReference type="NCBI Taxonomy" id="184061"/>
    <lineage>
        <taxon>Eukaryota</taxon>
        <taxon>Fungi</taxon>
        <taxon>Dikarya</taxon>
        <taxon>Ascomycota</taxon>
        <taxon>Pezizomycotina</taxon>
        <taxon>Lecanoromycetes</taxon>
        <taxon>OSLEUM clade</taxon>
        <taxon>Lecanoromycetidae</taxon>
        <taxon>Lecanorales</taxon>
        <taxon>Lecanorineae</taxon>
        <taxon>Cladoniaceae</taxon>
        <taxon>Cladonia</taxon>
    </lineage>
</organism>
<dbReference type="PRINTS" id="PR00081">
    <property type="entry name" value="GDHRDH"/>
</dbReference>
<dbReference type="SUPFAM" id="SSF51735">
    <property type="entry name" value="NAD(P)-binding Rossmann-fold domains"/>
    <property type="match status" value="1"/>
</dbReference>